<sequence>MAPVPTQTEPTEAPAQQPQHRHPLDAFVPDPTGTPPMCDANRFAAILERMVADAAPRLFAIVQEYGDRVDAQIAAWGMAFADHAEVISLQGKLRMSLRAPESALRAFHFGSHVRARLVWLPSEANTPADVG</sequence>
<feature type="compositionally biased region" description="Polar residues" evidence="1">
    <location>
        <begin position="1"/>
        <end position="18"/>
    </location>
</feature>
<evidence type="ECO:0000256" key="1">
    <source>
        <dbReference type="SAM" id="MobiDB-lite"/>
    </source>
</evidence>
<keyword evidence="3" id="KW-1185">Reference proteome</keyword>
<reference evidence="3" key="1">
    <citation type="journal article" date="2019" name="Int. J. Syst. Evol. Microbiol.">
        <title>The Global Catalogue of Microorganisms (GCM) 10K type strain sequencing project: providing services to taxonomists for standard genome sequencing and annotation.</title>
        <authorList>
            <consortium name="The Broad Institute Genomics Platform"/>
            <consortium name="The Broad Institute Genome Sequencing Center for Infectious Disease"/>
            <person name="Wu L."/>
            <person name="Ma J."/>
        </authorList>
    </citation>
    <scope>NUCLEOTIDE SEQUENCE [LARGE SCALE GENOMIC DNA]</scope>
    <source>
        <strain evidence="3">CCUG 56401</strain>
    </source>
</reference>
<gene>
    <name evidence="2" type="ORF">ACFQ16_21915</name>
</gene>
<dbReference type="RefSeq" id="WP_263251266.1">
    <property type="nucleotide sequence ID" value="NZ_BAABLT010000016.1"/>
</dbReference>
<comment type="caution">
    <text evidence="2">The sequence shown here is derived from an EMBL/GenBank/DDBJ whole genome shotgun (WGS) entry which is preliminary data.</text>
</comment>
<name>A0ABW3FYQ4_9PSEU</name>
<proteinExistence type="predicted"/>
<feature type="region of interest" description="Disordered" evidence="1">
    <location>
        <begin position="1"/>
        <end position="33"/>
    </location>
</feature>
<protein>
    <submittedName>
        <fullName evidence="2">Uncharacterized protein</fullName>
    </submittedName>
</protein>
<dbReference type="Proteomes" id="UP001597018">
    <property type="component" value="Unassembled WGS sequence"/>
</dbReference>
<organism evidence="2 3">
    <name type="scientific">Saccharopolyspora rosea</name>
    <dbReference type="NCBI Taxonomy" id="524884"/>
    <lineage>
        <taxon>Bacteria</taxon>
        <taxon>Bacillati</taxon>
        <taxon>Actinomycetota</taxon>
        <taxon>Actinomycetes</taxon>
        <taxon>Pseudonocardiales</taxon>
        <taxon>Pseudonocardiaceae</taxon>
        <taxon>Saccharopolyspora</taxon>
    </lineage>
</organism>
<evidence type="ECO:0000313" key="3">
    <source>
        <dbReference type="Proteomes" id="UP001597018"/>
    </source>
</evidence>
<accession>A0ABW3FYQ4</accession>
<evidence type="ECO:0000313" key="2">
    <source>
        <dbReference type="EMBL" id="MFD0922410.1"/>
    </source>
</evidence>
<dbReference type="EMBL" id="JBHTIW010000021">
    <property type="protein sequence ID" value="MFD0922410.1"/>
    <property type="molecule type" value="Genomic_DNA"/>
</dbReference>